<evidence type="ECO:0000256" key="2">
    <source>
        <dbReference type="SAM" id="MobiDB-lite"/>
    </source>
</evidence>
<accession>T1JYN3</accession>
<dbReference type="HOGENOM" id="CLU_1564890_0_0_1"/>
<keyword evidence="3" id="KW-0732">Signal</keyword>
<dbReference type="AlphaFoldDB" id="T1JYN3"/>
<dbReference type="EMBL" id="CAEY01001108">
    <property type="status" value="NOT_ANNOTATED_CDS"/>
    <property type="molecule type" value="Genomic_DNA"/>
</dbReference>
<organism evidence="4 5">
    <name type="scientific">Tetranychus urticae</name>
    <name type="common">Two-spotted spider mite</name>
    <dbReference type="NCBI Taxonomy" id="32264"/>
    <lineage>
        <taxon>Eukaryota</taxon>
        <taxon>Metazoa</taxon>
        <taxon>Ecdysozoa</taxon>
        <taxon>Arthropoda</taxon>
        <taxon>Chelicerata</taxon>
        <taxon>Arachnida</taxon>
        <taxon>Acari</taxon>
        <taxon>Acariformes</taxon>
        <taxon>Trombidiformes</taxon>
        <taxon>Prostigmata</taxon>
        <taxon>Eleutherengona</taxon>
        <taxon>Raphignathae</taxon>
        <taxon>Tetranychoidea</taxon>
        <taxon>Tetranychidae</taxon>
        <taxon>Tetranychus</taxon>
    </lineage>
</organism>
<name>T1JYN3_TETUR</name>
<feature type="signal peptide" evidence="3">
    <location>
        <begin position="1"/>
        <end position="19"/>
    </location>
</feature>
<proteinExistence type="predicted"/>
<keyword evidence="1" id="KW-0175">Coiled coil</keyword>
<feature type="region of interest" description="Disordered" evidence="2">
    <location>
        <begin position="29"/>
        <end position="60"/>
    </location>
</feature>
<dbReference type="Proteomes" id="UP000015104">
    <property type="component" value="Unassembled WGS sequence"/>
</dbReference>
<sequence>MKFIYLLCLSFIIFNYVKAEEEDNFDDAENSLHPREYYESSTPDKQPILPPRPPNDYPTYDVEVSTIPSLKDKLGQAKKDLKNKVDKVKKKADQFKKKVVQTKKKFGKDMKDKVASIKQKKLEKVEKPKTTTPEPFVVYERVKVHKKTVNKKVKKPKKSMKCRKIEEALFG</sequence>
<feature type="chain" id="PRO_5004590980" evidence="3">
    <location>
        <begin position="20"/>
        <end position="171"/>
    </location>
</feature>
<evidence type="ECO:0000313" key="5">
    <source>
        <dbReference type="Proteomes" id="UP000015104"/>
    </source>
</evidence>
<evidence type="ECO:0000313" key="4">
    <source>
        <dbReference type="EnsemblMetazoa" id="tetur03g00980.1"/>
    </source>
</evidence>
<reference evidence="5" key="1">
    <citation type="submission" date="2011-08" db="EMBL/GenBank/DDBJ databases">
        <authorList>
            <person name="Rombauts S."/>
        </authorList>
    </citation>
    <scope>NUCLEOTIDE SEQUENCE</scope>
    <source>
        <strain evidence="5">London</strain>
    </source>
</reference>
<evidence type="ECO:0000256" key="1">
    <source>
        <dbReference type="SAM" id="Coils"/>
    </source>
</evidence>
<evidence type="ECO:0000256" key="3">
    <source>
        <dbReference type="SAM" id="SignalP"/>
    </source>
</evidence>
<protein>
    <submittedName>
        <fullName evidence="4">Uncharacterized protein</fullName>
    </submittedName>
</protein>
<dbReference type="EnsemblMetazoa" id="tetur03g00980.1">
    <property type="protein sequence ID" value="tetur03g00980.1"/>
    <property type="gene ID" value="tetur03g00980"/>
</dbReference>
<feature type="coiled-coil region" evidence="1">
    <location>
        <begin position="71"/>
        <end position="105"/>
    </location>
</feature>
<reference evidence="4" key="2">
    <citation type="submission" date="2015-06" db="UniProtKB">
        <authorList>
            <consortium name="EnsemblMetazoa"/>
        </authorList>
    </citation>
    <scope>IDENTIFICATION</scope>
</reference>
<keyword evidence="5" id="KW-1185">Reference proteome</keyword>